<sequence length="134" mass="15079">QQRDGDWPCPNPTCGNTNFAFRGRCNRCGEARPAGAGGDRGGRGRGGGDDRGPPGLFAPDDWSCQNCFNVNWARRNKCNECGHPKGGSQKERREGRGGGHREIDDEAERLETRRRRRENEEKEKYDDFGNLKKQ</sequence>
<dbReference type="FunFam" id="4.10.1060.10:FF:000008">
    <property type="entry name" value="TATA-binding protein-associated factor 2N isoform X1"/>
    <property type="match status" value="1"/>
</dbReference>
<feature type="compositionally biased region" description="Basic and acidic residues" evidence="10">
    <location>
        <begin position="79"/>
        <end position="103"/>
    </location>
</feature>
<keyword evidence="4 9" id="KW-0863">Zinc-finger</keyword>
<evidence type="ECO:0000256" key="5">
    <source>
        <dbReference type="ARBA" id="ARBA00022833"/>
    </source>
</evidence>
<keyword evidence="2" id="KW-0479">Metal-binding</keyword>
<evidence type="ECO:0000313" key="13">
    <source>
        <dbReference type="Proteomes" id="UP000001876"/>
    </source>
</evidence>
<dbReference type="FunFam" id="4.10.1060.10:FF:000004">
    <property type="entry name" value="Zinc finger Ran-binding domain-containing protein 2"/>
    <property type="match status" value="1"/>
</dbReference>
<organism evidence="13">
    <name type="scientific">Micromonas pusilla (strain CCMP1545)</name>
    <name type="common">Picoplanktonic green alga</name>
    <dbReference type="NCBI Taxonomy" id="564608"/>
    <lineage>
        <taxon>Eukaryota</taxon>
        <taxon>Viridiplantae</taxon>
        <taxon>Chlorophyta</taxon>
        <taxon>Mamiellophyceae</taxon>
        <taxon>Mamiellales</taxon>
        <taxon>Mamiellaceae</taxon>
        <taxon>Micromonas</taxon>
    </lineage>
</organism>
<keyword evidence="7" id="KW-0539">Nucleus</keyword>
<dbReference type="InterPro" id="IPR036443">
    <property type="entry name" value="Znf_RanBP2_sf"/>
</dbReference>
<dbReference type="GO" id="GO:0003723">
    <property type="term" value="F:RNA binding"/>
    <property type="evidence" value="ECO:0007669"/>
    <property type="project" value="UniProtKB-KW"/>
</dbReference>
<name>C1MID5_MICPC</name>
<feature type="domain" description="RanBP2-type" evidence="11">
    <location>
        <begin position="58"/>
        <end position="87"/>
    </location>
</feature>
<protein>
    <submittedName>
        <fullName evidence="12">Predicted protein</fullName>
    </submittedName>
</protein>
<comment type="subcellular location">
    <subcellularLocation>
        <location evidence="1">Nucleus</location>
    </subcellularLocation>
</comment>
<evidence type="ECO:0000256" key="2">
    <source>
        <dbReference type="ARBA" id="ARBA00022723"/>
    </source>
</evidence>
<keyword evidence="3" id="KW-0677">Repeat</keyword>
<evidence type="ECO:0000259" key="11">
    <source>
        <dbReference type="PROSITE" id="PS50199"/>
    </source>
</evidence>
<dbReference type="PANTHER" id="PTHR12999">
    <property type="entry name" value="ZINC FINGER RAN-BINDING DOMAIN-CONTAINING PROTEIN 2 ZRANB2-RELATED"/>
    <property type="match status" value="1"/>
</dbReference>
<dbReference type="RefSeq" id="XP_003055110.1">
    <property type="nucleotide sequence ID" value="XM_003055064.1"/>
</dbReference>
<keyword evidence="5" id="KW-0862">Zinc</keyword>
<evidence type="ECO:0000256" key="7">
    <source>
        <dbReference type="ARBA" id="ARBA00023242"/>
    </source>
</evidence>
<dbReference type="GeneID" id="9680350"/>
<feature type="non-terminal residue" evidence="12">
    <location>
        <position position="134"/>
    </location>
</feature>
<accession>C1MID5</accession>
<evidence type="ECO:0000313" key="12">
    <source>
        <dbReference type="EMBL" id="EEH60362.1"/>
    </source>
</evidence>
<dbReference type="AlphaFoldDB" id="C1MID5"/>
<keyword evidence="13" id="KW-1185">Reference proteome</keyword>
<proteinExistence type="inferred from homology"/>
<dbReference type="Gene3D" id="4.10.1060.10">
    <property type="entry name" value="Zinc finger, RanBP2-type"/>
    <property type="match status" value="2"/>
</dbReference>
<dbReference type="GO" id="GO:0005634">
    <property type="term" value="C:nucleus"/>
    <property type="evidence" value="ECO:0007669"/>
    <property type="project" value="UniProtKB-SubCell"/>
</dbReference>
<dbReference type="SMART" id="SM00547">
    <property type="entry name" value="ZnF_RBZ"/>
    <property type="match status" value="2"/>
</dbReference>
<dbReference type="InterPro" id="IPR001876">
    <property type="entry name" value="Znf_RanBP2"/>
</dbReference>
<feature type="non-terminal residue" evidence="12">
    <location>
        <position position="1"/>
    </location>
</feature>
<dbReference type="Pfam" id="PF00641">
    <property type="entry name" value="Zn_ribbon_RanBP"/>
    <property type="match status" value="1"/>
</dbReference>
<evidence type="ECO:0000256" key="4">
    <source>
        <dbReference type="ARBA" id="ARBA00022771"/>
    </source>
</evidence>
<dbReference type="STRING" id="564608.C1MID5"/>
<dbReference type="PROSITE" id="PS01358">
    <property type="entry name" value="ZF_RANBP2_1"/>
    <property type="match status" value="2"/>
</dbReference>
<dbReference type="PROSITE" id="PS50199">
    <property type="entry name" value="ZF_RANBP2_2"/>
    <property type="match status" value="2"/>
</dbReference>
<dbReference type="SUPFAM" id="SSF90209">
    <property type="entry name" value="Ran binding protein zinc finger-like"/>
    <property type="match status" value="2"/>
</dbReference>
<dbReference type="Proteomes" id="UP000001876">
    <property type="component" value="Unassembled WGS sequence"/>
</dbReference>
<feature type="region of interest" description="Disordered" evidence="10">
    <location>
        <begin position="79"/>
        <end position="134"/>
    </location>
</feature>
<dbReference type="OMA" id="NWARRTH"/>
<reference evidence="12 13" key="1">
    <citation type="journal article" date="2009" name="Science">
        <title>Green evolution and dynamic adaptations revealed by genomes of the marine picoeukaryotes Micromonas.</title>
        <authorList>
            <person name="Worden A.Z."/>
            <person name="Lee J.H."/>
            <person name="Mock T."/>
            <person name="Rouze P."/>
            <person name="Simmons M.P."/>
            <person name="Aerts A.L."/>
            <person name="Allen A.E."/>
            <person name="Cuvelier M.L."/>
            <person name="Derelle E."/>
            <person name="Everett M.V."/>
            <person name="Foulon E."/>
            <person name="Grimwood J."/>
            <person name="Gundlach H."/>
            <person name="Henrissat B."/>
            <person name="Napoli C."/>
            <person name="McDonald S.M."/>
            <person name="Parker M.S."/>
            <person name="Rombauts S."/>
            <person name="Salamov A."/>
            <person name="Von Dassow P."/>
            <person name="Badger J.H."/>
            <person name="Coutinho P.M."/>
            <person name="Demir E."/>
            <person name="Dubchak I."/>
            <person name="Gentemann C."/>
            <person name="Eikrem W."/>
            <person name="Gready J.E."/>
            <person name="John U."/>
            <person name="Lanier W."/>
            <person name="Lindquist E.A."/>
            <person name="Lucas S."/>
            <person name="Mayer K.F."/>
            <person name="Moreau H."/>
            <person name="Not F."/>
            <person name="Otillar R."/>
            <person name="Panaud O."/>
            <person name="Pangilinan J."/>
            <person name="Paulsen I."/>
            <person name="Piegu B."/>
            <person name="Poliakov A."/>
            <person name="Robbens S."/>
            <person name="Schmutz J."/>
            <person name="Toulza E."/>
            <person name="Wyss T."/>
            <person name="Zelensky A."/>
            <person name="Zhou K."/>
            <person name="Armbrust E.V."/>
            <person name="Bhattacharya D."/>
            <person name="Goodenough U.W."/>
            <person name="Van de Peer Y."/>
            <person name="Grigoriev I.V."/>
        </authorList>
    </citation>
    <scope>NUCLEOTIDE SEQUENCE [LARGE SCALE GENOMIC DNA]</scope>
    <source>
        <strain evidence="12 13">CCMP1545</strain>
    </source>
</reference>
<comment type="similarity">
    <text evidence="8">Belongs to the TAF15 family.</text>
</comment>
<dbReference type="PANTHER" id="PTHR12999:SF17">
    <property type="entry name" value="ZINC FINGER RAN-BINDING DOMAIN-CONTAINING PROTEIN 2"/>
    <property type="match status" value="1"/>
</dbReference>
<evidence type="ECO:0000256" key="6">
    <source>
        <dbReference type="ARBA" id="ARBA00022884"/>
    </source>
</evidence>
<feature type="compositionally biased region" description="Basic and acidic residues" evidence="10">
    <location>
        <begin position="117"/>
        <end position="134"/>
    </location>
</feature>
<gene>
    <name evidence="12" type="ORF">MICPUCDRAFT_11956</name>
</gene>
<dbReference type="OrthoDB" id="76445at2759"/>
<dbReference type="KEGG" id="mpp:MICPUCDRAFT_11956"/>
<evidence type="ECO:0000256" key="1">
    <source>
        <dbReference type="ARBA" id="ARBA00004123"/>
    </source>
</evidence>
<keyword evidence="6" id="KW-0694">RNA-binding</keyword>
<dbReference type="EMBL" id="GG663735">
    <property type="protein sequence ID" value="EEH60362.1"/>
    <property type="molecule type" value="Genomic_DNA"/>
</dbReference>
<feature type="compositionally biased region" description="Basic and acidic residues" evidence="10">
    <location>
        <begin position="40"/>
        <end position="52"/>
    </location>
</feature>
<evidence type="ECO:0000256" key="9">
    <source>
        <dbReference type="PROSITE-ProRule" id="PRU00322"/>
    </source>
</evidence>
<feature type="region of interest" description="Disordered" evidence="10">
    <location>
        <begin position="31"/>
        <end position="57"/>
    </location>
</feature>
<evidence type="ECO:0000256" key="10">
    <source>
        <dbReference type="SAM" id="MobiDB-lite"/>
    </source>
</evidence>
<evidence type="ECO:0000256" key="8">
    <source>
        <dbReference type="ARBA" id="ARBA00061442"/>
    </source>
</evidence>
<feature type="domain" description="RanBP2-type" evidence="11">
    <location>
        <begin position="3"/>
        <end position="34"/>
    </location>
</feature>
<dbReference type="GO" id="GO:0008270">
    <property type="term" value="F:zinc ion binding"/>
    <property type="evidence" value="ECO:0007669"/>
    <property type="project" value="UniProtKB-KW"/>
</dbReference>
<dbReference type="eggNOG" id="KOG1995">
    <property type="taxonomic scope" value="Eukaryota"/>
</dbReference>
<evidence type="ECO:0000256" key="3">
    <source>
        <dbReference type="ARBA" id="ARBA00022737"/>
    </source>
</evidence>